<dbReference type="EMBL" id="LGTL01000038">
    <property type="protein sequence ID" value="KPA73320.1"/>
    <property type="molecule type" value="Genomic_DNA"/>
</dbReference>
<keyword evidence="1" id="KW-0732">Signal</keyword>
<accession>A0A0M9FPB0</accession>
<dbReference type="AlphaFoldDB" id="A0A0M9FPB0"/>
<dbReference type="OMA" id="YSCDMEN"/>
<protein>
    <submittedName>
        <fullName evidence="2">Uncharacterized protein</fullName>
    </submittedName>
</protein>
<dbReference type="Proteomes" id="UP000037923">
    <property type="component" value="Unassembled WGS sequence"/>
</dbReference>
<dbReference type="GeneID" id="26910293"/>
<dbReference type="RefSeq" id="XP_015651758.1">
    <property type="nucleotide sequence ID" value="XM_015809718.1"/>
</dbReference>
<name>A0A0M9FPB0_LEPPY</name>
<dbReference type="VEuPathDB" id="TriTrypDB:LpyrH10_38_0520"/>
<organism evidence="2 3">
    <name type="scientific">Leptomonas pyrrhocoris</name>
    <name type="common">Firebug parasite</name>
    <dbReference type="NCBI Taxonomy" id="157538"/>
    <lineage>
        <taxon>Eukaryota</taxon>
        <taxon>Discoba</taxon>
        <taxon>Euglenozoa</taxon>
        <taxon>Kinetoplastea</taxon>
        <taxon>Metakinetoplastina</taxon>
        <taxon>Trypanosomatida</taxon>
        <taxon>Trypanosomatidae</taxon>
        <taxon>Leishmaniinae</taxon>
        <taxon>Leptomonas</taxon>
    </lineage>
</organism>
<sequence length="596" mass="64107">MSLFPHLHRPAALLLLLWLLTTCFFPWRGAQAEIIDRFPDIINAFTTNADGAAVRAIYDASQLTWHNTSDSALTPFQSSSYVLCQSTPPATVAADTSATDIIAAWCNTQQSGQLILQAVSWSTLAAPGLQLLDTSHTTFRARAWDCITYGCDVESTIRTTTTDAATAPAAVGGLSVGAPCCGSTNSTFVLYNTRGLVVQADLLPVTALNNEALQLATAYAASGSSSSSAFSASLATMNLTEAMDYCLVRQLPPWFSGNDVEGPGDGGVVFPVDVAICGEDVSDRIDTRHASLALTGYTLLLVTADGVDELSFPRELIESVVSWIARRSGTAFGSYSSDDSLGRSGSVCAWHHSTAYASAYRTGAYYDCTLSDPTLLQHLPPLLLSVRNESIVDTAETNSACTMAIDLTACAVSNGKVLRFFSSGSLLQALKAQQDAMTVFSDPPIVVGVQHLRGATVAVTRNAYVANWISSDYNLATGLPLLYLATPRGTALAQYTSATSWYACVRPQVCAKRQLFYPSLNRCATKECLNVFLYHFDPRTFECSVQVSLVSWFAAMCLAVLVAEATVLYLRRSTEEAKEEHMRLVHAVQRREAGVQ</sequence>
<dbReference type="OrthoDB" id="272876at2759"/>
<evidence type="ECO:0000313" key="2">
    <source>
        <dbReference type="EMBL" id="KPA73320.1"/>
    </source>
</evidence>
<evidence type="ECO:0000256" key="1">
    <source>
        <dbReference type="SAM" id="SignalP"/>
    </source>
</evidence>
<dbReference type="EMBL" id="LGTL01000038">
    <property type="protein sequence ID" value="KPA73321.1"/>
    <property type="molecule type" value="Genomic_DNA"/>
</dbReference>
<proteinExistence type="predicted"/>
<dbReference type="RefSeq" id="XP_015651760.1">
    <property type="nucleotide sequence ID" value="XM_015809720.1"/>
</dbReference>
<comment type="caution">
    <text evidence="2">The sequence shown here is derived from an EMBL/GenBank/DDBJ whole genome shotgun (WGS) entry which is preliminary data.</text>
</comment>
<evidence type="ECO:0000313" key="3">
    <source>
        <dbReference type="Proteomes" id="UP000037923"/>
    </source>
</evidence>
<feature type="signal peptide" evidence="1">
    <location>
        <begin position="1"/>
        <end position="32"/>
    </location>
</feature>
<keyword evidence="3" id="KW-1185">Reference proteome</keyword>
<feature type="chain" id="PRO_5007418376" evidence="1">
    <location>
        <begin position="33"/>
        <end position="596"/>
    </location>
</feature>
<dbReference type="EMBL" id="LGTL01000038">
    <property type="protein sequence ID" value="KPA73319.1"/>
    <property type="molecule type" value="Genomic_DNA"/>
</dbReference>
<reference evidence="2 3" key="1">
    <citation type="submission" date="2015-07" db="EMBL/GenBank/DDBJ databases">
        <title>High-quality genome of monoxenous trypanosomatid Leptomonas pyrrhocoris.</title>
        <authorList>
            <person name="Flegontov P."/>
            <person name="Butenko A."/>
            <person name="Firsov S."/>
            <person name="Vlcek C."/>
            <person name="Logacheva M.D."/>
            <person name="Field M."/>
            <person name="Filatov D."/>
            <person name="Flegontova O."/>
            <person name="Gerasimov E."/>
            <person name="Jackson A.P."/>
            <person name="Kelly S."/>
            <person name="Opperdoes F."/>
            <person name="O'Reilly A."/>
            <person name="Votypka J."/>
            <person name="Yurchenko V."/>
            <person name="Lukes J."/>
        </authorList>
    </citation>
    <scope>NUCLEOTIDE SEQUENCE [LARGE SCALE GENOMIC DNA]</scope>
    <source>
        <strain evidence="2">H10</strain>
    </source>
</reference>
<gene>
    <name evidence="2" type="ORF">ABB37_10013</name>
</gene>
<dbReference type="RefSeq" id="XP_015651759.1">
    <property type="nucleotide sequence ID" value="XM_015809719.1"/>
</dbReference>